<dbReference type="AlphaFoldDB" id="A0A438MQC4"/>
<dbReference type="EMBL" id="NAJM01000079">
    <property type="protein sequence ID" value="RVX65804.1"/>
    <property type="molecule type" value="Genomic_DNA"/>
</dbReference>
<evidence type="ECO:0000313" key="2">
    <source>
        <dbReference type="Proteomes" id="UP000288859"/>
    </source>
</evidence>
<dbReference type="Proteomes" id="UP000288859">
    <property type="component" value="Unassembled WGS sequence"/>
</dbReference>
<evidence type="ECO:0000313" key="1">
    <source>
        <dbReference type="EMBL" id="RVX65804.1"/>
    </source>
</evidence>
<dbReference type="OrthoDB" id="2588159at2759"/>
<sequence>MPTEAREAERPGAFLTLPPIEHTARAMLNGISLPPLDFSKPRVDLTDHLQCGEGEAGKNILEVVVTTNLFNAVKAYADQALFMGLPADDMGAEFDAAVFVEVGLLGPVQVTWVEWESSDLPTAESGSGGIGVVVCGWGRTVPGGVKGHEGGVKGHEVGCTCEEMGYGQHDCLSTWGRSASLW</sequence>
<organism evidence="1 2">
    <name type="scientific">Exophiala mesophila</name>
    <name type="common">Black yeast-like fungus</name>
    <dbReference type="NCBI Taxonomy" id="212818"/>
    <lineage>
        <taxon>Eukaryota</taxon>
        <taxon>Fungi</taxon>
        <taxon>Dikarya</taxon>
        <taxon>Ascomycota</taxon>
        <taxon>Pezizomycotina</taxon>
        <taxon>Eurotiomycetes</taxon>
        <taxon>Chaetothyriomycetidae</taxon>
        <taxon>Chaetothyriales</taxon>
        <taxon>Herpotrichiellaceae</taxon>
        <taxon>Exophiala</taxon>
    </lineage>
</organism>
<reference evidence="1 2" key="1">
    <citation type="submission" date="2017-03" db="EMBL/GenBank/DDBJ databases">
        <title>Genomes of endolithic fungi from Antarctica.</title>
        <authorList>
            <person name="Coleine C."/>
            <person name="Masonjones S."/>
            <person name="Stajich J.E."/>
        </authorList>
    </citation>
    <scope>NUCLEOTIDE SEQUENCE [LARGE SCALE GENOMIC DNA]</scope>
    <source>
        <strain evidence="1 2">CCFEE 6314</strain>
    </source>
</reference>
<gene>
    <name evidence="1" type="ORF">B0A52_10366</name>
</gene>
<name>A0A438MQC4_EXOME</name>
<protein>
    <submittedName>
        <fullName evidence="1">Uncharacterized protein</fullName>
    </submittedName>
</protein>
<accession>A0A438MQC4</accession>
<proteinExistence type="predicted"/>
<comment type="caution">
    <text evidence="1">The sequence shown here is derived from an EMBL/GenBank/DDBJ whole genome shotgun (WGS) entry which is preliminary data.</text>
</comment>